<feature type="region of interest" description="Disordered" evidence="1">
    <location>
        <begin position="464"/>
        <end position="499"/>
    </location>
</feature>
<feature type="compositionally biased region" description="Low complexity" evidence="1">
    <location>
        <begin position="94"/>
        <end position="107"/>
    </location>
</feature>
<feature type="compositionally biased region" description="Acidic residues" evidence="1">
    <location>
        <begin position="481"/>
        <end position="490"/>
    </location>
</feature>
<keyword evidence="3" id="KW-1185">Reference proteome</keyword>
<comment type="caution">
    <text evidence="2">The sequence shown here is derived from an EMBL/GenBank/DDBJ whole genome shotgun (WGS) entry which is preliminary data.</text>
</comment>
<reference evidence="2" key="1">
    <citation type="journal article" date="2020" name="Fungal Divers.">
        <title>Resolving the Mortierellaceae phylogeny through synthesis of multi-gene phylogenetics and phylogenomics.</title>
        <authorList>
            <person name="Vandepol N."/>
            <person name="Liber J."/>
            <person name="Desiro A."/>
            <person name="Na H."/>
            <person name="Kennedy M."/>
            <person name="Barry K."/>
            <person name="Grigoriev I.V."/>
            <person name="Miller A.N."/>
            <person name="O'Donnell K."/>
            <person name="Stajich J.E."/>
            <person name="Bonito G."/>
        </authorList>
    </citation>
    <scope>NUCLEOTIDE SEQUENCE</scope>
    <source>
        <strain evidence="2">KOD948</strain>
    </source>
</reference>
<name>A0A9P6QAE5_9FUNG</name>
<dbReference type="Proteomes" id="UP000726737">
    <property type="component" value="Unassembled WGS sequence"/>
</dbReference>
<sequence>MASPELLRPHGSLGGQQLEQLEIALNESTRHSLPNQKTIMLHRFFPSKKKPASSPAPSYTSAILAPSTPTSPCATLVPTPSICDVSLPAELIASSKPSNPSKLPLTSQSQTQGSFARLKRSLPRKINGGRVGAEPGSTSTLTSAKDHTLLSDVSCDEQHVNVSVPRKPSKLKRWQTQSATKLKKWLRKQPAHNDQEQDEDKQELYTVAHSPLQTQEALTSDVRPHTPAALSEEPLSPVQSLVTETSFEALVPFTPATVVAPLRLHRRRTSDYACYSYSSQFQSLQDYRANQGLGRGRVNGPRWIPPRSSSLPRSFGPLSLSSKDLHSELASTPQLPPQSSDLIAPALILGGITEDIDELKAIDEAFASFDASPSDASFVTDYPALFQISTTDMHRRSKLTMRGNQRHRRAARHSPLIRVTTEKPSRSRYRLQKSPTSLKKSTAFLEKLFFAPLAPVVSVEPLRPRVSDRKSSVAATHIDSDNNDEQDSYDSDMSNLDYSENADDQDVALSPLTTSALTPQSSFDPGCESSSKPIQDILCSPSIDVWISVASAIGFPPSTDPTLLMTSPALIPLKMPIVSCNNNDEAAPSATQPRAYEGQTVCKRAGCTFPINVDKVRGIRHPFCSIPCAIACGELPRVQPVLVQAVHQMQPPPRYVPEKPNAMVTKATESNVYSTCAEKSLQTQVATMNKDTCTNNNASTVYITPPVTDSSTIGSDSGSDE</sequence>
<dbReference type="AlphaFoldDB" id="A0A9P6QAE5"/>
<organism evidence="2 3">
    <name type="scientific">Mortierella polycephala</name>
    <dbReference type="NCBI Taxonomy" id="41804"/>
    <lineage>
        <taxon>Eukaryota</taxon>
        <taxon>Fungi</taxon>
        <taxon>Fungi incertae sedis</taxon>
        <taxon>Mucoromycota</taxon>
        <taxon>Mortierellomycotina</taxon>
        <taxon>Mortierellomycetes</taxon>
        <taxon>Mortierellales</taxon>
        <taxon>Mortierellaceae</taxon>
        <taxon>Mortierella</taxon>
    </lineage>
</organism>
<feature type="region of interest" description="Disordered" evidence="1">
    <location>
        <begin position="182"/>
        <end position="201"/>
    </location>
</feature>
<evidence type="ECO:0000256" key="1">
    <source>
        <dbReference type="SAM" id="MobiDB-lite"/>
    </source>
</evidence>
<gene>
    <name evidence="2" type="ORF">BG011_009533</name>
</gene>
<accession>A0A9P6QAE5</accession>
<feature type="region of interest" description="Disordered" evidence="1">
    <location>
        <begin position="94"/>
        <end position="142"/>
    </location>
</feature>
<feature type="region of interest" description="Disordered" evidence="1">
    <location>
        <begin position="215"/>
        <end position="237"/>
    </location>
</feature>
<evidence type="ECO:0000313" key="3">
    <source>
        <dbReference type="Proteomes" id="UP000726737"/>
    </source>
</evidence>
<dbReference type="EMBL" id="JAAAJA010000086">
    <property type="protein sequence ID" value="KAG0262937.1"/>
    <property type="molecule type" value="Genomic_DNA"/>
</dbReference>
<dbReference type="OrthoDB" id="2393829at2759"/>
<proteinExistence type="predicted"/>
<evidence type="ECO:0000313" key="2">
    <source>
        <dbReference type="EMBL" id="KAG0262937.1"/>
    </source>
</evidence>
<protein>
    <submittedName>
        <fullName evidence="2">Uncharacterized protein</fullName>
    </submittedName>
</protein>